<comment type="caution">
    <text evidence="1">The sequence shown here is derived from an EMBL/GenBank/DDBJ whole genome shotgun (WGS) entry which is preliminary data.</text>
</comment>
<keyword evidence="2" id="KW-1185">Reference proteome</keyword>
<dbReference type="PANTHER" id="PTHR34222:SF94">
    <property type="entry name" value="CCHC-TYPE DOMAIN-CONTAINING PROTEIN"/>
    <property type="match status" value="1"/>
</dbReference>
<accession>A0AA38WDZ6</accession>
<dbReference type="PANTHER" id="PTHR34222">
    <property type="entry name" value="GAG_PRE-INTEGRS DOMAIN-CONTAINING PROTEIN"/>
    <property type="match status" value="1"/>
</dbReference>
<evidence type="ECO:0000313" key="1">
    <source>
        <dbReference type="EMBL" id="KAJ9557147.1"/>
    </source>
</evidence>
<gene>
    <name evidence="1" type="ORF">OSB04_011761</name>
</gene>
<evidence type="ECO:0000313" key="2">
    <source>
        <dbReference type="Proteomes" id="UP001172457"/>
    </source>
</evidence>
<reference evidence="1" key="1">
    <citation type="submission" date="2023-03" db="EMBL/GenBank/DDBJ databases">
        <title>Chromosome-scale reference genome and RAD-based genetic map of yellow starthistle (Centaurea solstitialis) reveal putative structural variation and QTLs associated with invader traits.</title>
        <authorList>
            <person name="Reatini B."/>
            <person name="Cang F.A."/>
            <person name="Jiang Q."/>
            <person name="Mckibben M.T.W."/>
            <person name="Barker M.S."/>
            <person name="Rieseberg L.H."/>
            <person name="Dlugosch K.M."/>
        </authorList>
    </citation>
    <scope>NUCLEOTIDE SEQUENCE</scope>
    <source>
        <strain evidence="1">CAN-66</strain>
        <tissue evidence="1">Leaf</tissue>
    </source>
</reference>
<organism evidence="1 2">
    <name type="scientific">Centaurea solstitialis</name>
    <name type="common">yellow star-thistle</name>
    <dbReference type="NCBI Taxonomy" id="347529"/>
    <lineage>
        <taxon>Eukaryota</taxon>
        <taxon>Viridiplantae</taxon>
        <taxon>Streptophyta</taxon>
        <taxon>Embryophyta</taxon>
        <taxon>Tracheophyta</taxon>
        <taxon>Spermatophyta</taxon>
        <taxon>Magnoliopsida</taxon>
        <taxon>eudicotyledons</taxon>
        <taxon>Gunneridae</taxon>
        <taxon>Pentapetalae</taxon>
        <taxon>asterids</taxon>
        <taxon>campanulids</taxon>
        <taxon>Asterales</taxon>
        <taxon>Asteraceae</taxon>
        <taxon>Carduoideae</taxon>
        <taxon>Cardueae</taxon>
        <taxon>Centaureinae</taxon>
        <taxon>Centaurea</taxon>
    </lineage>
</organism>
<proteinExistence type="predicted"/>
<name>A0AA38WDZ6_9ASTR</name>
<sequence length="80" mass="9303">MLYEFVMGLKSEYYGNLRTTILSQEPLPSLDRAFQLVVQEERVRLAKETTIEKPIEAVGFTVNANKEEFRDVRIDLIDHS</sequence>
<protein>
    <submittedName>
        <fullName evidence="1">Uncharacterized protein</fullName>
    </submittedName>
</protein>
<dbReference type="Proteomes" id="UP001172457">
    <property type="component" value="Chromosome 3"/>
</dbReference>
<dbReference type="AlphaFoldDB" id="A0AA38WDZ6"/>
<dbReference type="EMBL" id="JARYMX010000003">
    <property type="protein sequence ID" value="KAJ9557147.1"/>
    <property type="molecule type" value="Genomic_DNA"/>
</dbReference>